<dbReference type="EMBL" id="OD001016">
    <property type="protein sequence ID" value="CAD7400265.1"/>
    <property type="molecule type" value="Genomic_DNA"/>
</dbReference>
<reference evidence="3" key="1">
    <citation type="submission" date="2020-11" db="EMBL/GenBank/DDBJ databases">
        <authorList>
            <person name="Tran Van P."/>
        </authorList>
    </citation>
    <scope>NUCLEOTIDE SEQUENCE</scope>
</reference>
<gene>
    <name evidence="3" type="ORF">TPSB3V08_LOCUS2540</name>
</gene>
<dbReference type="AlphaFoldDB" id="A0A7R9CPI4"/>
<keyword evidence="1" id="KW-0472">Membrane</keyword>
<keyword evidence="2" id="KW-0732">Signal</keyword>
<sequence>MLLFVLDNLLVLEKAAFSHVTSVSCGSPKLAARSADGETCLKPTQQCSMHNAQRNPASKLTTNLHRVATVYSWWVLDWTKYSIGILVPGLALWLLVMAPIPLMAIYNIIKFYKAGRPIGVLEAFKSVKELPQGLNIDNLTTDDLLLHDFNNLAHRQGYQILSSIEVLLRSLSQVDFINTGVVNAQ</sequence>
<organism evidence="3">
    <name type="scientific">Timema poppense</name>
    <name type="common">Walking stick</name>
    <dbReference type="NCBI Taxonomy" id="170557"/>
    <lineage>
        <taxon>Eukaryota</taxon>
        <taxon>Metazoa</taxon>
        <taxon>Ecdysozoa</taxon>
        <taxon>Arthropoda</taxon>
        <taxon>Hexapoda</taxon>
        <taxon>Insecta</taxon>
        <taxon>Pterygota</taxon>
        <taxon>Neoptera</taxon>
        <taxon>Polyneoptera</taxon>
        <taxon>Phasmatodea</taxon>
        <taxon>Timematodea</taxon>
        <taxon>Timematoidea</taxon>
        <taxon>Timematidae</taxon>
        <taxon>Timema</taxon>
    </lineage>
</organism>
<name>A0A7R9CPI4_TIMPO</name>
<feature type="signal peptide" evidence="2">
    <location>
        <begin position="1"/>
        <end position="18"/>
    </location>
</feature>
<evidence type="ECO:0000313" key="3">
    <source>
        <dbReference type="EMBL" id="CAD7400265.1"/>
    </source>
</evidence>
<evidence type="ECO:0000256" key="1">
    <source>
        <dbReference type="SAM" id="Phobius"/>
    </source>
</evidence>
<accession>A0A7R9CPI4</accession>
<protein>
    <submittedName>
        <fullName evidence="3">Uncharacterized protein</fullName>
    </submittedName>
</protein>
<proteinExistence type="predicted"/>
<feature type="chain" id="PRO_5031041464" evidence="2">
    <location>
        <begin position="19"/>
        <end position="185"/>
    </location>
</feature>
<evidence type="ECO:0000256" key="2">
    <source>
        <dbReference type="SAM" id="SignalP"/>
    </source>
</evidence>
<keyword evidence="1" id="KW-1133">Transmembrane helix</keyword>
<keyword evidence="1" id="KW-0812">Transmembrane</keyword>
<feature type="transmembrane region" description="Helical" evidence="1">
    <location>
        <begin position="81"/>
        <end position="106"/>
    </location>
</feature>